<reference evidence="2" key="1">
    <citation type="journal article" date="2022" name="Mol. Ecol. Resour.">
        <title>The genomes of chicory, endive, great burdock and yacon provide insights into Asteraceae palaeo-polyploidization history and plant inulin production.</title>
        <authorList>
            <person name="Fan W."/>
            <person name="Wang S."/>
            <person name="Wang H."/>
            <person name="Wang A."/>
            <person name="Jiang F."/>
            <person name="Liu H."/>
            <person name="Zhao H."/>
            <person name="Xu D."/>
            <person name="Zhang Y."/>
        </authorList>
    </citation>
    <scope>NUCLEOTIDE SEQUENCE [LARGE SCALE GENOMIC DNA]</scope>
    <source>
        <strain evidence="2">cv. Niubang</strain>
    </source>
</reference>
<proteinExistence type="predicted"/>
<evidence type="ECO:0000313" key="2">
    <source>
        <dbReference type="Proteomes" id="UP001055879"/>
    </source>
</evidence>
<dbReference type="EMBL" id="CM042048">
    <property type="protein sequence ID" value="KAI3758264.1"/>
    <property type="molecule type" value="Genomic_DNA"/>
</dbReference>
<accession>A0ACB9EH72</accession>
<organism evidence="1 2">
    <name type="scientific">Arctium lappa</name>
    <name type="common">Greater burdock</name>
    <name type="synonym">Lappa major</name>
    <dbReference type="NCBI Taxonomy" id="4217"/>
    <lineage>
        <taxon>Eukaryota</taxon>
        <taxon>Viridiplantae</taxon>
        <taxon>Streptophyta</taxon>
        <taxon>Embryophyta</taxon>
        <taxon>Tracheophyta</taxon>
        <taxon>Spermatophyta</taxon>
        <taxon>Magnoliopsida</taxon>
        <taxon>eudicotyledons</taxon>
        <taxon>Gunneridae</taxon>
        <taxon>Pentapetalae</taxon>
        <taxon>asterids</taxon>
        <taxon>campanulids</taxon>
        <taxon>Asterales</taxon>
        <taxon>Asteraceae</taxon>
        <taxon>Carduoideae</taxon>
        <taxon>Cardueae</taxon>
        <taxon>Arctiinae</taxon>
        <taxon>Arctium</taxon>
    </lineage>
</organism>
<sequence length="201" mass="22492">MADSSDSVSVDMETIYLGGKGVQQKKISERDEEALKYLKDIKWCRVDDPKVPEDEDEIDEEMAEELQNQMEQDYDIGSTIKDKIIPHAVSWFTGEAVQEDEFDGIGDDDDEDEDDEEEDEDEKFSIRSLLHRQPLPVLRQQGVSPVTVFPVFPIPQSISGMTSSSDPIEVLASLTTSKLQVSNKMGSETTVNRFPVVVSSG</sequence>
<dbReference type="Proteomes" id="UP001055879">
    <property type="component" value="Linkage Group LG02"/>
</dbReference>
<name>A0ACB9EH72_ARCLA</name>
<comment type="caution">
    <text evidence="1">The sequence shown here is derived from an EMBL/GenBank/DDBJ whole genome shotgun (WGS) entry which is preliminary data.</text>
</comment>
<protein>
    <submittedName>
        <fullName evidence="1">Uncharacterized protein</fullName>
    </submittedName>
</protein>
<reference evidence="1 2" key="2">
    <citation type="journal article" date="2022" name="Mol. Ecol. Resour.">
        <title>The genomes of chicory, endive, great burdock and yacon provide insights into Asteraceae paleo-polyploidization history and plant inulin production.</title>
        <authorList>
            <person name="Fan W."/>
            <person name="Wang S."/>
            <person name="Wang H."/>
            <person name="Wang A."/>
            <person name="Jiang F."/>
            <person name="Liu H."/>
            <person name="Zhao H."/>
            <person name="Xu D."/>
            <person name="Zhang Y."/>
        </authorList>
    </citation>
    <scope>NUCLEOTIDE SEQUENCE [LARGE SCALE GENOMIC DNA]</scope>
    <source>
        <strain evidence="2">cv. Niubang</strain>
    </source>
</reference>
<evidence type="ECO:0000313" key="1">
    <source>
        <dbReference type="EMBL" id="KAI3758264.1"/>
    </source>
</evidence>
<gene>
    <name evidence="1" type="ORF">L6452_05820</name>
</gene>
<keyword evidence="2" id="KW-1185">Reference proteome</keyword>